<comment type="caution">
    <text evidence="1">The sequence shown here is derived from an EMBL/GenBank/DDBJ whole genome shotgun (WGS) entry which is preliminary data.</text>
</comment>
<dbReference type="PANTHER" id="PTHR43861">
    <property type="entry name" value="TRANS-ACONITATE 2-METHYLTRANSFERASE-RELATED"/>
    <property type="match status" value="1"/>
</dbReference>
<dbReference type="AlphaFoldDB" id="A0A2H0VCG0"/>
<dbReference type="Gene3D" id="3.40.50.150">
    <property type="entry name" value="Vaccinia Virus protein VP39"/>
    <property type="match status" value="1"/>
</dbReference>
<organism evidence="1 2">
    <name type="scientific">Candidatus Doudnabacteria bacterium CG10_big_fil_rev_8_21_14_0_10_41_10</name>
    <dbReference type="NCBI Taxonomy" id="1974551"/>
    <lineage>
        <taxon>Bacteria</taxon>
        <taxon>Candidatus Doudnaibacteriota</taxon>
    </lineage>
</organism>
<gene>
    <name evidence="1" type="ORF">COT91_04625</name>
</gene>
<dbReference type="Pfam" id="PF13489">
    <property type="entry name" value="Methyltransf_23"/>
    <property type="match status" value="1"/>
</dbReference>
<name>A0A2H0VCG0_9BACT</name>
<accession>A0A2H0VCG0</accession>
<reference evidence="2" key="1">
    <citation type="submission" date="2017-09" db="EMBL/GenBank/DDBJ databases">
        <title>Depth-based differentiation of microbial function through sediment-hosted aquifers and enrichment of novel symbionts in the deep terrestrial subsurface.</title>
        <authorList>
            <person name="Probst A.J."/>
            <person name="Ladd B."/>
            <person name="Jarett J.K."/>
            <person name="Geller-Mcgrath D.E."/>
            <person name="Sieber C.M.K."/>
            <person name="Emerson J.B."/>
            <person name="Anantharaman K."/>
            <person name="Thomas B.C."/>
            <person name="Malmstrom R."/>
            <person name="Stieglmeier M."/>
            <person name="Klingl A."/>
            <person name="Woyke T."/>
            <person name="Ryan C.M."/>
            <person name="Banfield J.F."/>
        </authorList>
    </citation>
    <scope>NUCLEOTIDE SEQUENCE [LARGE SCALE GENOMIC DNA]</scope>
</reference>
<sequence>MNNFSIKDFYQSRIDKLFTDQQFRDQIIAQTVFPENEIYLSFPEREIFNKIFSHFLEEAELSLSLLDDIKFDRESKILEIGGGIGLVYAFLKSNGYKIYGLEPSEAGFSNYYDTAIHLFRVLEIDSATWYSYLAEESEKIGEEFDIVFSNNVFEHILNLKLTLDALKRVLKQDGVMVHNTVNYLFPYEPHFKIFLVPFWPRLTTLFRPDLKKSTLWKGLNFINTFKMSKMCRLSGLDIEYDRNALLNTFKRLENDGEFAKRQRRFIPVLKFLKYSGLIKTLKYFPACLTTPMRFQLKRK</sequence>
<dbReference type="CDD" id="cd02440">
    <property type="entry name" value="AdoMet_MTases"/>
    <property type="match status" value="1"/>
</dbReference>
<proteinExistence type="predicted"/>
<dbReference type="SUPFAM" id="SSF53335">
    <property type="entry name" value="S-adenosyl-L-methionine-dependent methyltransferases"/>
    <property type="match status" value="1"/>
</dbReference>
<dbReference type="Proteomes" id="UP000230557">
    <property type="component" value="Unassembled WGS sequence"/>
</dbReference>
<protein>
    <recommendedName>
        <fullName evidence="3">Methyltransferase type 11 domain-containing protein</fullName>
    </recommendedName>
</protein>
<dbReference type="EMBL" id="PFAJ01000061">
    <property type="protein sequence ID" value="PIR96808.1"/>
    <property type="molecule type" value="Genomic_DNA"/>
</dbReference>
<evidence type="ECO:0008006" key="3">
    <source>
        <dbReference type="Google" id="ProtNLM"/>
    </source>
</evidence>
<dbReference type="InterPro" id="IPR029063">
    <property type="entry name" value="SAM-dependent_MTases_sf"/>
</dbReference>
<evidence type="ECO:0000313" key="1">
    <source>
        <dbReference type="EMBL" id="PIR96808.1"/>
    </source>
</evidence>
<evidence type="ECO:0000313" key="2">
    <source>
        <dbReference type="Proteomes" id="UP000230557"/>
    </source>
</evidence>